<name>A0A2C9V759_MANES</name>
<sequence>MMNTATNPQRPFLPLTLHLMYLPLPRFLLMFSTTQILHL</sequence>
<dbReference type="EMBL" id="CM004396">
    <property type="protein sequence ID" value="OAY39897.1"/>
    <property type="molecule type" value="Genomic_DNA"/>
</dbReference>
<protein>
    <submittedName>
        <fullName evidence="1">Uncharacterized protein</fullName>
    </submittedName>
</protein>
<reference evidence="1" key="1">
    <citation type="submission" date="2016-02" db="EMBL/GenBank/DDBJ databases">
        <title>WGS assembly of Manihot esculenta.</title>
        <authorList>
            <person name="Bredeson J.V."/>
            <person name="Prochnik S.E."/>
            <person name="Lyons J.B."/>
            <person name="Schmutz J."/>
            <person name="Grimwood J."/>
            <person name="Vrebalov J."/>
            <person name="Bart R.S."/>
            <person name="Amuge T."/>
            <person name="Ferguson M.E."/>
            <person name="Green R."/>
            <person name="Putnam N."/>
            <person name="Stites J."/>
            <person name="Rounsley S."/>
            <person name="Rokhsar D.S."/>
        </authorList>
    </citation>
    <scope>NUCLEOTIDE SEQUENCE [LARGE SCALE GENOMIC DNA]</scope>
    <source>
        <tissue evidence="1">Leaf</tissue>
    </source>
</reference>
<organism evidence="1">
    <name type="scientific">Manihot esculenta</name>
    <name type="common">Cassava</name>
    <name type="synonym">Jatropha manihot</name>
    <dbReference type="NCBI Taxonomy" id="3983"/>
    <lineage>
        <taxon>Eukaryota</taxon>
        <taxon>Viridiplantae</taxon>
        <taxon>Streptophyta</taxon>
        <taxon>Embryophyta</taxon>
        <taxon>Tracheophyta</taxon>
        <taxon>Spermatophyta</taxon>
        <taxon>Magnoliopsida</taxon>
        <taxon>eudicotyledons</taxon>
        <taxon>Gunneridae</taxon>
        <taxon>Pentapetalae</taxon>
        <taxon>rosids</taxon>
        <taxon>fabids</taxon>
        <taxon>Malpighiales</taxon>
        <taxon>Euphorbiaceae</taxon>
        <taxon>Crotonoideae</taxon>
        <taxon>Manihoteae</taxon>
        <taxon>Manihot</taxon>
    </lineage>
</organism>
<dbReference type="AlphaFoldDB" id="A0A2C9V759"/>
<accession>A0A2C9V759</accession>
<evidence type="ECO:0000313" key="1">
    <source>
        <dbReference type="EMBL" id="OAY39897.1"/>
    </source>
</evidence>
<gene>
    <name evidence="1" type="ORF">MANES_10G131900</name>
</gene>
<proteinExistence type="predicted"/>